<evidence type="ECO:0000313" key="3">
    <source>
        <dbReference type="Proteomes" id="UP000241462"/>
    </source>
</evidence>
<reference evidence="2 3" key="1">
    <citation type="journal article" date="2018" name="Mycol. Prog.">
        <title>Coniella lustricola, a new species from submerged detritus.</title>
        <authorList>
            <person name="Raudabaugh D.B."/>
            <person name="Iturriaga T."/>
            <person name="Carver A."/>
            <person name="Mondo S."/>
            <person name="Pangilinan J."/>
            <person name="Lipzen A."/>
            <person name="He G."/>
            <person name="Amirebrahimi M."/>
            <person name="Grigoriev I.V."/>
            <person name="Miller A.N."/>
        </authorList>
    </citation>
    <scope>NUCLEOTIDE SEQUENCE [LARGE SCALE GENOMIC DNA]</scope>
    <source>
        <strain evidence="2 3">B22-T-1</strain>
    </source>
</reference>
<gene>
    <name evidence="2" type="ORF">BD289DRAFT_238494</name>
</gene>
<dbReference type="InParanoid" id="A0A2T3AL63"/>
<keyword evidence="1" id="KW-0732">Signal</keyword>
<dbReference type="Proteomes" id="UP000241462">
    <property type="component" value="Unassembled WGS sequence"/>
</dbReference>
<organism evidence="2 3">
    <name type="scientific">Coniella lustricola</name>
    <dbReference type="NCBI Taxonomy" id="2025994"/>
    <lineage>
        <taxon>Eukaryota</taxon>
        <taxon>Fungi</taxon>
        <taxon>Dikarya</taxon>
        <taxon>Ascomycota</taxon>
        <taxon>Pezizomycotina</taxon>
        <taxon>Sordariomycetes</taxon>
        <taxon>Sordariomycetidae</taxon>
        <taxon>Diaporthales</taxon>
        <taxon>Schizoparmaceae</taxon>
        <taxon>Coniella</taxon>
    </lineage>
</organism>
<evidence type="ECO:0000256" key="1">
    <source>
        <dbReference type="SAM" id="SignalP"/>
    </source>
</evidence>
<feature type="chain" id="PRO_5015535838" description="Secreted protein" evidence="1">
    <location>
        <begin position="23"/>
        <end position="118"/>
    </location>
</feature>
<feature type="signal peptide" evidence="1">
    <location>
        <begin position="1"/>
        <end position="22"/>
    </location>
</feature>
<keyword evidence="3" id="KW-1185">Reference proteome</keyword>
<dbReference type="EMBL" id="KZ678377">
    <property type="protein sequence ID" value="PSS02436.1"/>
    <property type="molecule type" value="Genomic_DNA"/>
</dbReference>
<protein>
    <recommendedName>
        <fullName evidence="4">Secreted protein</fullName>
    </recommendedName>
</protein>
<sequence length="118" mass="13673">MLFWSLQLLFLCCLCLLLLTASSDFSNLASTRPLDLRSTLRESKEALQVLRTCVQRIRRARTQGYPVHSNNATPPSVKVWIVNRVPIVGRDSNTEHLLSMIRRLTFWAACTYRCRRCF</sequence>
<evidence type="ECO:0008006" key="4">
    <source>
        <dbReference type="Google" id="ProtNLM"/>
    </source>
</evidence>
<accession>A0A2T3AL63</accession>
<proteinExistence type="predicted"/>
<name>A0A2T3AL63_9PEZI</name>
<evidence type="ECO:0000313" key="2">
    <source>
        <dbReference type="EMBL" id="PSS02436.1"/>
    </source>
</evidence>
<dbReference type="AlphaFoldDB" id="A0A2T3AL63"/>